<sequence length="565" mass="63754">MERLERPRVSSPLPRTSSPLPRISSPRPRASSPLDRSRSLRRELIRSNTRPIKKLRSRRALVLAPLFCLAALYPALWFLSLSPQLNHVKTTFTCTEEESRYEVSEHYVCTDACGKVCFPRVHGMCISQTQATICDDRPYPSKDILNAGGGLPDMLRLITDVPRARVRVRRGSCPGWDSRLHEPFPSSGKESGRTQGHWIRGLQMVADVKLMPDGPKVGPNPHHEAEKLIPAILLSHLYGLDNSTLYWFANKEPKTVSQWSLGLIEVFFKTMKVVFMGVPGPDEPQVCFEDAVLFSGLTNGGYMPGVEANAWLREKVLGFCKIPMMEASRPVKDVVILERVNSSRSIANVEEVKYILQKELIVVPEVVTSGVGDFCDQVKVIATADLAVTPHGSHNINFLFARQYSTVLEAFPLLYYIDWFGNYVHAANINHYELYGTWLAERGSMALKMRLYANLYGWKKCFYNRGCMNYAKSQDIAVNIVELSKVLKRLTSSCCVAVDKTCLSKVAQGIGSWKNRDNSVNHFDHLDLPRLRKQHGWVADEDIQEKEIKTVNIRTLDVSRATNCN</sequence>
<reference evidence="7" key="1">
    <citation type="submission" date="2020-06" db="EMBL/GenBank/DDBJ databases">
        <title>WGS assembly of Ceratodon purpureus strain R40.</title>
        <authorList>
            <person name="Carey S.B."/>
            <person name="Jenkins J."/>
            <person name="Shu S."/>
            <person name="Lovell J.T."/>
            <person name="Sreedasyam A."/>
            <person name="Maumus F."/>
            <person name="Tiley G.P."/>
            <person name="Fernandez-Pozo N."/>
            <person name="Barry K."/>
            <person name="Chen C."/>
            <person name="Wang M."/>
            <person name="Lipzen A."/>
            <person name="Daum C."/>
            <person name="Saski C.A."/>
            <person name="Payton A.C."/>
            <person name="Mcbreen J.C."/>
            <person name="Conrad R.E."/>
            <person name="Kollar L.M."/>
            <person name="Olsson S."/>
            <person name="Huttunen S."/>
            <person name="Landis J.B."/>
            <person name="Wickett N.J."/>
            <person name="Johnson M.G."/>
            <person name="Rensing S.A."/>
            <person name="Grimwood J."/>
            <person name="Schmutz J."/>
            <person name="Mcdaniel S.F."/>
        </authorList>
    </citation>
    <scope>NUCLEOTIDE SEQUENCE</scope>
    <source>
        <strain evidence="7">R40</strain>
    </source>
</reference>
<evidence type="ECO:0000313" key="8">
    <source>
        <dbReference type="Proteomes" id="UP000822688"/>
    </source>
</evidence>
<evidence type="ECO:0000256" key="5">
    <source>
        <dbReference type="SAM" id="Phobius"/>
    </source>
</evidence>
<evidence type="ECO:0000256" key="4">
    <source>
        <dbReference type="SAM" id="MobiDB-lite"/>
    </source>
</evidence>
<proteinExistence type="predicted"/>
<organism evidence="7 8">
    <name type="scientific">Ceratodon purpureus</name>
    <name type="common">Fire moss</name>
    <name type="synonym">Dicranum purpureum</name>
    <dbReference type="NCBI Taxonomy" id="3225"/>
    <lineage>
        <taxon>Eukaryota</taxon>
        <taxon>Viridiplantae</taxon>
        <taxon>Streptophyta</taxon>
        <taxon>Embryophyta</taxon>
        <taxon>Bryophyta</taxon>
        <taxon>Bryophytina</taxon>
        <taxon>Bryopsida</taxon>
        <taxon>Dicranidae</taxon>
        <taxon>Pseudoditrichales</taxon>
        <taxon>Ditrichaceae</taxon>
        <taxon>Ceratodon</taxon>
    </lineage>
</organism>
<dbReference type="GO" id="GO:0005794">
    <property type="term" value="C:Golgi apparatus"/>
    <property type="evidence" value="ECO:0007669"/>
    <property type="project" value="UniProtKB-ARBA"/>
</dbReference>
<accession>A0A8T0HSJ3</accession>
<keyword evidence="5" id="KW-1133">Transmembrane helix</keyword>
<protein>
    <recommendedName>
        <fullName evidence="6">Glycosyltransferase 61 catalytic domain-containing protein</fullName>
    </recommendedName>
</protein>
<dbReference type="GO" id="GO:0016763">
    <property type="term" value="F:pentosyltransferase activity"/>
    <property type="evidence" value="ECO:0007669"/>
    <property type="project" value="UniProtKB-ARBA"/>
</dbReference>
<evidence type="ECO:0000256" key="2">
    <source>
        <dbReference type="ARBA" id="ARBA00022679"/>
    </source>
</evidence>
<feature type="domain" description="Glycosyltransferase 61 catalytic" evidence="6">
    <location>
        <begin position="327"/>
        <end position="407"/>
    </location>
</feature>
<name>A0A8T0HSJ3_CERPU</name>
<dbReference type="AlphaFoldDB" id="A0A8T0HSJ3"/>
<keyword evidence="2" id="KW-0808">Transferase</keyword>
<keyword evidence="5" id="KW-0812">Transmembrane</keyword>
<dbReference type="Pfam" id="PF04577">
    <property type="entry name" value="Glyco_transf_61"/>
    <property type="match status" value="1"/>
</dbReference>
<gene>
    <name evidence="7" type="ORF">KC19_VG208800</name>
</gene>
<dbReference type="InterPro" id="IPR049625">
    <property type="entry name" value="Glyco_transf_61_cat"/>
</dbReference>
<evidence type="ECO:0000313" key="7">
    <source>
        <dbReference type="EMBL" id="KAG0573777.1"/>
    </source>
</evidence>
<dbReference type="InterPro" id="IPR007657">
    <property type="entry name" value="Glycosyltransferase_61"/>
</dbReference>
<dbReference type="PANTHER" id="PTHR20961:SF140">
    <property type="entry name" value="GLYCOSYLTRANSFERASE"/>
    <property type="match status" value="1"/>
</dbReference>
<keyword evidence="3" id="KW-0325">Glycoprotein</keyword>
<evidence type="ECO:0000256" key="1">
    <source>
        <dbReference type="ARBA" id="ARBA00022676"/>
    </source>
</evidence>
<comment type="caution">
    <text evidence="7">The sequence shown here is derived from an EMBL/GenBank/DDBJ whole genome shotgun (WGS) entry which is preliminary data.</text>
</comment>
<dbReference type="PANTHER" id="PTHR20961">
    <property type="entry name" value="GLYCOSYLTRANSFERASE"/>
    <property type="match status" value="1"/>
</dbReference>
<evidence type="ECO:0000259" key="6">
    <source>
        <dbReference type="Pfam" id="PF04577"/>
    </source>
</evidence>
<keyword evidence="8" id="KW-1185">Reference proteome</keyword>
<feature type="transmembrane region" description="Helical" evidence="5">
    <location>
        <begin position="60"/>
        <end position="79"/>
    </location>
</feature>
<dbReference type="Proteomes" id="UP000822688">
    <property type="component" value="Chromosome V"/>
</dbReference>
<feature type="compositionally biased region" description="Low complexity" evidence="4">
    <location>
        <begin position="9"/>
        <end position="34"/>
    </location>
</feature>
<feature type="region of interest" description="Disordered" evidence="4">
    <location>
        <begin position="1"/>
        <end position="40"/>
    </location>
</feature>
<keyword evidence="1" id="KW-0328">Glycosyltransferase</keyword>
<keyword evidence="5" id="KW-0472">Membrane</keyword>
<evidence type="ECO:0000256" key="3">
    <source>
        <dbReference type="ARBA" id="ARBA00023180"/>
    </source>
</evidence>
<dbReference type="EMBL" id="CM026426">
    <property type="protein sequence ID" value="KAG0573777.1"/>
    <property type="molecule type" value="Genomic_DNA"/>
</dbReference>